<evidence type="ECO:0000256" key="1">
    <source>
        <dbReference type="ARBA" id="ARBA00012513"/>
    </source>
</evidence>
<evidence type="ECO:0000256" key="5">
    <source>
        <dbReference type="ARBA" id="ARBA00022741"/>
    </source>
</evidence>
<dbReference type="InterPro" id="IPR000961">
    <property type="entry name" value="AGC-kinase_C"/>
</dbReference>
<comment type="catalytic activity">
    <reaction evidence="8">
        <text>L-threonyl-[protein] + ATP = O-phospho-L-threonyl-[protein] + ADP + H(+)</text>
        <dbReference type="Rhea" id="RHEA:46608"/>
        <dbReference type="Rhea" id="RHEA-COMP:11060"/>
        <dbReference type="Rhea" id="RHEA-COMP:11605"/>
        <dbReference type="ChEBI" id="CHEBI:15378"/>
        <dbReference type="ChEBI" id="CHEBI:30013"/>
        <dbReference type="ChEBI" id="CHEBI:30616"/>
        <dbReference type="ChEBI" id="CHEBI:61977"/>
        <dbReference type="ChEBI" id="CHEBI:456216"/>
        <dbReference type="EC" id="2.7.11.1"/>
    </reaction>
</comment>
<reference evidence="11" key="1">
    <citation type="submission" date="2013-08" db="EMBL/GenBank/DDBJ databases">
        <title>Gene expansion shapes genome architecture in the human pathogen Lichtheimia corymbifera: an evolutionary genomics analysis in the ancient terrestrial Mucorales (Mucoromycotina).</title>
        <authorList>
            <person name="Schwartze V.U."/>
            <person name="Winter S."/>
            <person name="Shelest E."/>
            <person name="Marcet-Houben M."/>
            <person name="Horn F."/>
            <person name="Wehner S."/>
            <person name="Hoffmann K."/>
            <person name="Riege K."/>
            <person name="Sammeth M."/>
            <person name="Nowrousian M."/>
            <person name="Valiante V."/>
            <person name="Linde J."/>
            <person name="Jacobsen I.D."/>
            <person name="Marz M."/>
            <person name="Brakhage A.A."/>
            <person name="Gabaldon T."/>
            <person name="Bocker S."/>
            <person name="Voigt K."/>
        </authorList>
    </citation>
    <scope>NUCLEOTIDE SEQUENCE [LARGE SCALE GENOMIC DNA]</scope>
    <source>
        <strain evidence="11">FSU 9682</strain>
    </source>
</reference>
<keyword evidence="4" id="KW-0808">Transferase</keyword>
<comment type="caution">
    <text evidence="11">The sequence shown here is derived from an EMBL/GenBank/DDBJ whole genome shotgun (WGS) entry which is preliminary data.</text>
</comment>
<evidence type="ECO:0000256" key="4">
    <source>
        <dbReference type="ARBA" id="ARBA00022679"/>
    </source>
</evidence>
<evidence type="ECO:0000256" key="8">
    <source>
        <dbReference type="ARBA" id="ARBA00047899"/>
    </source>
</evidence>
<keyword evidence="12" id="KW-1185">Reference proteome</keyword>
<keyword evidence="5" id="KW-0547">Nucleotide-binding</keyword>
<dbReference type="PROSITE" id="PS51285">
    <property type="entry name" value="AGC_KINASE_CTER"/>
    <property type="match status" value="1"/>
</dbReference>
<dbReference type="OrthoDB" id="3638488at2759"/>
<keyword evidence="2" id="KW-0723">Serine/threonine-protein kinase</keyword>
<sequence length="149" mass="17238">MFECLCGYPPFCSDHPHDTYRKIMNWRETLIFPDDQPLSREAEDLIRRLVCDSEYRLGRNGAEEIKAHPFFAGVNWATLRSEPSPYVPQLTSITDTSHFPTEELEAVPEAVDTSMMQVDHTDTVNAQKDLAFVGYTFKRFDYLTKKNIL</sequence>
<evidence type="ECO:0000256" key="7">
    <source>
        <dbReference type="ARBA" id="ARBA00022840"/>
    </source>
</evidence>
<evidence type="ECO:0000256" key="2">
    <source>
        <dbReference type="ARBA" id="ARBA00022527"/>
    </source>
</evidence>
<dbReference type="EMBL" id="CBTN010000035">
    <property type="protein sequence ID" value="CDH56097.1"/>
    <property type="molecule type" value="Genomic_DNA"/>
</dbReference>
<comment type="catalytic activity">
    <reaction evidence="9">
        <text>L-seryl-[protein] + ATP = O-phospho-L-seryl-[protein] + ADP + H(+)</text>
        <dbReference type="Rhea" id="RHEA:17989"/>
        <dbReference type="Rhea" id="RHEA-COMP:9863"/>
        <dbReference type="Rhea" id="RHEA-COMP:11604"/>
        <dbReference type="ChEBI" id="CHEBI:15378"/>
        <dbReference type="ChEBI" id="CHEBI:29999"/>
        <dbReference type="ChEBI" id="CHEBI:30616"/>
        <dbReference type="ChEBI" id="CHEBI:83421"/>
        <dbReference type="ChEBI" id="CHEBI:456216"/>
        <dbReference type="EC" id="2.7.11.1"/>
    </reaction>
</comment>
<accession>A0A068S2N0</accession>
<evidence type="ECO:0000256" key="3">
    <source>
        <dbReference type="ARBA" id="ARBA00022553"/>
    </source>
</evidence>
<feature type="domain" description="AGC-kinase C-terminal" evidence="10">
    <location>
        <begin position="72"/>
        <end position="147"/>
    </location>
</feature>
<evidence type="ECO:0000313" key="11">
    <source>
        <dbReference type="EMBL" id="CDH56097.1"/>
    </source>
</evidence>
<keyword evidence="7" id="KW-0067">ATP-binding</keyword>
<evidence type="ECO:0000259" key="10">
    <source>
        <dbReference type="PROSITE" id="PS51285"/>
    </source>
</evidence>
<dbReference type="EC" id="2.7.11.1" evidence="1"/>
<dbReference type="Proteomes" id="UP000027586">
    <property type="component" value="Unassembled WGS sequence"/>
</dbReference>
<dbReference type="FunFam" id="1.10.510.10:FF:000024">
    <property type="entry name" value="Probable serine/threonine-protein kinase cot-1"/>
    <property type="match status" value="1"/>
</dbReference>
<dbReference type="Gene3D" id="3.30.200.20">
    <property type="entry name" value="Phosphorylase Kinase, domain 1"/>
    <property type="match status" value="1"/>
</dbReference>
<gene>
    <name evidence="11" type="ORF">LCOR_07182.1</name>
</gene>
<evidence type="ECO:0000313" key="12">
    <source>
        <dbReference type="Proteomes" id="UP000027586"/>
    </source>
</evidence>
<keyword evidence="6 11" id="KW-0418">Kinase</keyword>
<dbReference type="InterPro" id="IPR011009">
    <property type="entry name" value="Kinase-like_dom_sf"/>
</dbReference>
<dbReference type="Gene3D" id="1.10.510.10">
    <property type="entry name" value="Transferase(Phosphotransferase) domain 1"/>
    <property type="match status" value="1"/>
</dbReference>
<dbReference type="PANTHER" id="PTHR22988">
    <property type="entry name" value="MYOTONIC DYSTROPHY S/T KINASE-RELATED"/>
    <property type="match status" value="1"/>
</dbReference>
<dbReference type="GO" id="GO:0005524">
    <property type="term" value="F:ATP binding"/>
    <property type="evidence" value="ECO:0007669"/>
    <property type="project" value="UniProtKB-KW"/>
</dbReference>
<dbReference type="Pfam" id="PF00433">
    <property type="entry name" value="Pkinase_C"/>
    <property type="match status" value="1"/>
</dbReference>
<protein>
    <recommendedName>
        <fullName evidence="1">non-specific serine/threonine protein kinase</fullName>
        <ecNumber evidence="1">2.7.11.1</ecNumber>
    </recommendedName>
</protein>
<evidence type="ECO:0000256" key="9">
    <source>
        <dbReference type="ARBA" id="ARBA00048679"/>
    </source>
</evidence>
<dbReference type="AlphaFoldDB" id="A0A068S2N0"/>
<dbReference type="STRING" id="1263082.A0A068S2N0"/>
<dbReference type="SUPFAM" id="SSF56112">
    <property type="entry name" value="Protein kinase-like (PK-like)"/>
    <property type="match status" value="1"/>
</dbReference>
<keyword evidence="3" id="KW-0597">Phosphoprotein</keyword>
<evidence type="ECO:0000256" key="6">
    <source>
        <dbReference type="ARBA" id="ARBA00022777"/>
    </source>
</evidence>
<dbReference type="VEuPathDB" id="FungiDB:LCOR_07182.1"/>
<dbReference type="GO" id="GO:0004674">
    <property type="term" value="F:protein serine/threonine kinase activity"/>
    <property type="evidence" value="ECO:0007669"/>
    <property type="project" value="UniProtKB-KW"/>
</dbReference>
<name>A0A068S2N0_9FUNG</name>
<organism evidence="11 12">
    <name type="scientific">Lichtheimia corymbifera JMRC:FSU:9682</name>
    <dbReference type="NCBI Taxonomy" id="1263082"/>
    <lineage>
        <taxon>Eukaryota</taxon>
        <taxon>Fungi</taxon>
        <taxon>Fungi incertae sedis</taxon>
        <taxon>Mucoromycota</taxon>
        <taxon>Mucoromycotina</taxon>
        <taxon>Mucoromycetes</taxon>
        <taxon>Mucorales</taxon>
        <taxon>Lichtheimiaceae</taxon>
        <taxon>Lichtheimia</taxon>
    </lineage>
</organism>
<dbReference type="InterPro" id="IPR050839">
    <property type="entry name" value="Rho-assoc_Ser/Thr_Kinase"/>
</dbReference>
<dbReference type="SMART" id="SM00133">
    <property type="entry name" value="S_TK_X"/>
    <property type="match status" value="1"/>
</dbReference>
<proteinExistence type="predicted"/>
<dbReference type="InterPro" id="IPR017892">
    <property type="entry name" value="Pkinase_C"/>
</dbReference>
<dbReference type="GO" id="GO:0007010">
    <property type="term" value="P:cytoskeleton organization"/>
    <property type="evidence" value="ECO:0007669"/>
    <property type="project" value="UniProtKB-ARBA"/>
</dbReference>